<reference evidence="2 3" key="1">
    <citation type="journal article" date="2020" name="Nat. Food">
        <title>A phased Vanilla planifolia genome enables genetic improvement of flavour and production.</title>
        <authorList>
            <person name="Hasing T."/>
            <person name="Tang H."/>
            <person name="Brym M."/>
            <person name="Khazi F."/>
            <person name="Huang T."/>
            <person name="Chambers A.H."/>
        </authorList>
    </citation>
    <scope>NUCLEOTIDE SEQUENCE [LARGE SCALE GENOMIC DNA]</scope>
    <source>
        <tissue evidence="2">Leaf</tissue>
    </source>
</reference>
<accession>A0A835QE45</accession>
<evidence type="ECO:0000313" key="2">
    <source>
        <dbReference type="EMBL" id="KAG0471530.1"/>
    </source>
</evidence>
<sequence length="74" mass="8027">MVVRTAPQHLAELGQVRMAAPPATRTGPFVLQAVSADVTSVAYCESLFQQHSRRPSASPRDPSLPSAFLHSNRQ</sequence>
<evidence type="ECO:0000313" key="3">
    <source>
        <dbReference type="Proteomes" id="UP000639772"/>
    </source>
</evidence>
<gene>
    <name evidence="2" type="ORF">HPP92_016076</name>
</gene>
<dbReference type="Proteomes" id="UP000639772">
    <property type="component" value="Unassembled WGS sequence"/>
</dbReference>
<organism evidence="2 3">
    <name type="scientific">Vanilla planifolia</name>
    <name type="common">Vanilla</name>
    <dbReference type="NCBI Taxonomy" id="51239"/>
    <lineage>
        <taxon>Eukaryota</taxon>
        <taxon>Viridiplantae</taxon>
        <taxon>Streptophyta</taxon>
        <taxon>Embryophyta</taxon>
        <taxon>Tracheophyta</taxon>
        <taxon>Spermatophyta</taxon>
        <taxon>Magnoliopsida</taxon>
        <taxon>Liliopsida</taxon>
        <taxon>Asparagales</taxon>
        <taxon>Orchidaceae</taxon>
        <taxon>Vanilloideae</taxon>
        <taxon>Vanilleae</taxon>
        <taxon>Vanilla</taxon>
    </lineage>
</organism>
<feature type="compositionally biased region" description="Low complexity" evidence="1">
    <location>
        <begin position="55"/>
        <end position="66"/>
    </location>
</feature>
<comment type="caution">
    <text evidence="2">The sequence shown here is derived from an EMBL/GenBank/DDBJ whole genome shotgun (WGS) entry which is preliminary data.</text>
</comment>
<protein>
    <submittedName>
        <fullName evidence="2">Uncharacterized protein</fullName>
    </submittedName>
</protein>
<dbReference type="EMBL" id="JADCNM010000008">
    <property type="protein sequence ID" value="KAG0471530.1"/>
    <property type="molecule type" value="Genomic_DNA"/>
</dbReference>
<proteinExistence type="predicted"/>
<evidence type="ECO:0000256" key="1">
    <source>
        <dbReference type="SAM" id="MobiDB-lite"/>
    </source>
</evidence>
<feature type="region of interest" description="Disordered" evidence="1">
    <location>
        <begin position="50"/>
        <end position="74"/>
    </location>
</feature>
<name>A0A835QE45_VANPL</name>
<dbReference type="AlphaFoldDB" id="A0A835QE45"/>